<proteinExistence type="predicted"/>
<evidence type="ECO:0000313" key="2">
    <source>
        <dbReference type="EnsemblPlants" id="KQK18221"/>
    </source>
</evidence>
<dbReference type="InParanoid" id="A0A0Q3H6M7"/>
<keyword evidence="3" id="KW-1185">Reference proteome</keyword>
<gene>
    <name evidence="1" type="ORF">BRADI_1g39276v3</name>
</gene>
<dbReference type="AlphaFoldDB" id="A0A0Q3H6M7"/>
<dbReference type="Gramene" id="KQK18221">
    <property type="protein sequence ID" value="KQK18221"/>
    <property type="gene ID" value="BRADI_1g39276v3"/>
</dbReference>
<sequence length="90" mass="9503">MPNRATGGPASMAASHAPTSLLCIGLGGGQPSAGGVDVVGRRRRGDWKIPRGRASRARSIAVDGAPIRCHRHTKCRIHGVIDERQCGWIP</sequence>
<evidence type="ECO:0000313" key="1">
    <source>
        <dbReference type="EMBL" id="KQK18221.1"/>
    </source>
</evidence>
<reference evidence="1 2" key="1">
    <citation type="journal article" date="2010" name="Nature">
        <title>Genome sequencing and analysis of the model grass Brachypodium distachyon.</title>
        <authorList>
            <consortium name="International Brachypodium Initiative"/>
        </authorList>
    </citation>
    <scope>NUCLEOTIDE SEQUENCE [LARGE SCALE GENOMIC DNA]</scope>
    <source>
        <strain evidence="1 2">Bd21</strain>
    </source>
</reference>
<dbReference type="EMBL" id="CM000880">
    <property type="protein sequence ID" value="KQK18221.1"/>
    <property type="molecule type" value="Genomic_DNA"/>
</dbReference>
<reference evidence="2" key="3">
    <citation type="submission" date="2018-08" db="UniProtKB">
        <authorList>
            <consortium name="EnsemblPlants"/>
        </authorList>
    </citation>
    <scope>IDENTIFICATION</scope>
    <source>
        <strain evidence="2">cv. Bd21</strain>
    </source>
</reference>
<protein>
    <submittedName>
        <fullName evidence="1 2">Uncharacterized protein</fullName>
    </submittedName>
</protein>
<dbReference type="Proteomes" id="UP000008810">
    <property type="component" value="Chromosome 1"/>
</dbReference>
<accession>A0A0Q3H6M7</accession>
<name>A0A0Q3H6M7_BRADI</name>
<dbReference type="EnsemblPlants" id="KQK18221">
    <property type="protein sequence ID" value="KQK18221"/>
    <property type="gene ID" value="BRADI_1g39276v3"/>
</dbReference>
<organism evidence="1">
    <name type="scientific">Brachypodium distachyon</name>
    <name type="common">Purple false brome</name>
    <name type="synonym">Trachynia distachya</name>
    <dbReference type="NCBI Taxonomy" id="15368"/>
    <lineage>
        <taxon>Eukaryota</taxon>
        <taxon>Viridiplantae</taxon>
        <taxon>Streptophyta</taxon>
        <taxon>Embryophyta</taxon>
        <taxon>Tracheophyta</taxon>
        <taxon>Spermatophyta</taxon>
        <taxon>Magnoliopsida</taxon>
        <taxon>Liliopsida</taxon>
        <taxon>Poales</taxon>
        <taxon>Poaceae</taxon>
        <taxon>BOP clade</taxon>
        <taxon>Pooideae</taxon>
        <taxon>Stipodae</taxon>
        <taxon>Brachypodieae</taxon>
        <taxon>Brachypodium</taxon>
    </lineage>
</organism>
<reference evidence="1" key="2">
    <citation type="submission" date="2017-06" db="EMBL/GenBank/DDBJ databases">
        <title>WGS assembly of Brachypodium distachyon.</title>
        <authorList>
            <consortium name="The International Brachypodium Initiative"/>
            <person name="Lucas S."/>
            <person name="Harmon-Smith M."/>
            <person name="Lail K."/>
            <person name="Tice H."/>
            <person name="Grimwood J."/>
            <person name="Bruce D."/>
            <person name="Barry K."/>
            <person name="Shu S."/>
            <person name="Lindquist E."/>
            <person name="Wang M."/>
            <person name="Pitluck S."/>
            <person name="Vogel J.P."/>
            <person name="Garvin D.F."/>
            <person name="Mockler T.C."/>
            <person name="Schmutz J."/>
            <person name="Rokhsar D."/>
            <person name="Bevan M.W."/>
        </authorList>
    </citation>
    <scope>NUCLEOTIDE SEQUENCE</scope>
    <source>
        <strain evidence="1">Bd21</strain>
    </source>
</reference>
<evidence type="ECO:0000313" key="3">
    <source>
        <dbReference type="Proteomes" id="UP000008810"/>
    </source>
</evidence>